<protein>
    <recommendedName>
        <fullName evidence="1">BTB domain-containing protein</fullName>
    </recommendedName>
</protein>
<name>A0A1V0SII9_9VIRU</name>
<dbReference type="InterPro" id="IPR000210">
    <property type="entry name" value="BTB/POZ_dom"/>
</dbReference>
<dbReference type="PROSITE" id="PS50097">
    <property type="entry name" value="BTB"/>
    <property type="match status" value="1"/>
</dbReference>
<evidence type="ECO:0000259" key="1">
    <source>
        <dbReference type="PROSITE" id="PS50097"/>
    </source>
</evidence>
<proteinExistence type="predicted"/>
<accession>A0A1V0SII9</accession>
<feature type="domain" description="BTB" evidence="1">
    <location>
        <begin position="9"/>
        <end position="69"/>
    </location>
</feature>
<sequence length="291" mass="35327">MSFTKIHEVVINKQSYYIHKEIVKYCHYFNTILKGEFQEKTINLELDMDNFDFNIIINIFYRYHLCLEDCNGAKIQKRVYIHNFDGYLYENLLKTYQYFFAYHNCSFKELIIIVNILDFLQSNIKIKDGWKQEYNLSDVLINSYVSEYKLNHNEIINANIDIGYKKKLMEFCMGKLIKRDDYSRYIFGLDIEELNDKFYCKNLGKYFEYYGVPLKFEFRDYHIEHRVEIDLGIDNMSCDEYEFDELEATLYINDEKIREVCKRSSINSDVNEYIINYLIDVNEYIINYLIK</sequence>
<gene>
    <name evidence="2" type="ORF">Klosneuvirus_1_311</name>
</gene>
<reference evidence="2" key="1">
    <citation type="journal article" date="2017" name="Science">
        <title>Giant viruses with an expanded complement of translation system components.</title>
        <authorList>
            <person name="Schulz F."/>
            <person name="Yutin N."/>
            <person name="Ivanova N.N."/>
            <person name="Ortega D.R."/>
            <person name="Lee T.K."/>
            <person name="Vierheilig J."/>
            <person name="Daims H."/>
            <person name="Horn M."/>
            <person name="Wagner M."/>
            <person name="Jensen G.J."/>
            <person name="Kyrpides N.C."/>
            <person name="Koonin E.V."/>
            <person name="Woyke T."/>
        </authorList>
    </citation>
    <scope>NUCLEOTIDE SEQUENCE</scope>
    <source>
        <strain evidence="2">KNV1</strain>
    </source>
</reference>
<dbReference type="EMBL" id="KY684108">
    <property type="protein sequence ID" value="ARF11454.1"/>
    <property type="molecule type" value="Genomic_DNA"/>
</dbReference>
<evidence type="ECO:0000313" key="2">
    <source>
        <dbReference type="EMBL" id="ARF11454.1"/>
    </source>
</evidence>
<organism evidence="2">
    <name type="scientific">Klosneuvirus KNV1</name>
    <dbReference type="NCBI Taxonomy" id="1977640"/>
    <lineage>
        <taxon>Viruses</taxon>
        <taxon>Varidnaviria</taxon>
        <taxon>Bamfordvirae</taxon>
        <taxon>Nucleocytoviricota</taxon>
        <taxon>Megaviricetes</taxon>
        <taxon>Imitervirales</taxon>
        <taxon>Mimiviridae</taxon>
        <taxon>Klosneuvirinae</taxon>
        <taxon>Klosneuvirus</taxon>
    </lineage>
</organism>